<gene>
    <name evidence="1" type="ORF">SOIL9_79620</name>
</gene>
<keyword evidence="2" id="KW-1185">Reference proteome</keyword>
<dbReference type="KEGG" id="gms:SOIL9_79620"/>
<dbReference type="PROSITE" id="PS51318">
    <property type="entry name" value="TAT"/>
    <property type="match status" value="1"/>
</dbReference>
<organism evidence="1 2">
    <name type="scientific">Gemmata massiliana</name>
    <dbReference type="NCBI Taxonomy" id="1210884"/>
    <lineage>
        <taxon>Bacteria</taxon>
        <taxon>Pseudomonadati</taxon>
        <taxon>Planctomycetota</taxon>
        <taxon>Planctomycetia</taxon>
        <taxon>Gemmatales</taxon>
        <taxon>Gemmataceae</taxon>
        <taxon>Gemmata</taxon>
    </lineage>
</organism>
<dbReference type="EMBL" id="LR593886">
    <property type="protein sequence ID" value="VTS01101.1"/>
    <property type="molecule type" value="Genomic_DNA"/>
</dbReference>
<evidence type="ECO:0008006" key="3">
    <source>
        <dbReference type="Google" id="ProtNLM"/>
    </source>
</evidence>
<name>A0A6P2DKS6_9BACT</name>
<dbReference type="PANTHER" id="PTHR43737:SF1">
    <property type="entry name" value="DUF1501 DOMAIN-CONTAINING PROTEIN"/>
    <property type="match status" value="1"/>
</dbReference>
<dbReference type="Proteomes" id="UP000464178">
    <property type="component" value="Chromosome"/>
</dbReference>
<dbReference type="AlphaFoldDB" id="A0A6P2DKS6"/>
<protein>
    <recommendedName>
        <fullName evidence="3">DUF1501 domain-containing protein</fullName>
    </recommendedName>
</protein>
<evidence type="ECO:0000313" key="2">
    <source>
        <dbReference type="Proteomes" id="UP000464178"/>
    </source>
</evidence>
<reference evidence="1 2" key="1">
    <citation type="submission" date="2019-05" db="EMBL/GenBank/DDBJ databases">
        <authorList>
            <consortium name="Science for Life Laboratories"/>
        </authorList>
    </citation>
    <scope>NUCLEOTIDE SEQUENCE [LARGE SCALE GENOMIC DNA]</scope>
    <source>
        <strain evidence="1">Soil9</strain>
    </source>
</reference>
<sequence>MTTRRDFLKSSSLIGFGSTVPAFLGHTALSAPLADKAGAKGTVLVVVQLTGGNDGLNTVVPFTNADYYKLRPTIAIAKDQVKKLTDDVGFHPAMTALAKLYTDDSAVCVVQGVGYPNPSQSHFRSMDVWHAASTAEALTTGWLGQSLKKRPVPAFHLAGGNEPAPLALTGAPVRVPSITSLDDFKLKTVSVTGADATAQKNVITSAAAVAGGSSGTSLLDFVARTQMSTYASSEKLASIGKNYAPKVPYPTSALGNKLKLAAQLIDADIGARLFYVSIDGFDTHAGQGGTTGAHANLLTQVSDAISAFYRDVAGRGHKDRLCVMTFSEFGRRAYENGSKGTDHGAGAPMILVGGGVKSGVVGEHPSLKGLKEGNLVHGTDFRQVYAAVLDKWLGIDPKPILGDGFKPVEVFAK</sequence>
<dbReference type="PANTHER" id="PTHR43737">
    <property type="entry name" value="BLL7424 PROTEIN"/>
    <property type="match status" value="1"/>
</dbReference>
<dbReference type="InterPro" id="IPR006311">
    <property type="entry name" value="TAT_signal"/>
</dbReference>
<proteinExistence type="predicted"/>
<dbReference type="Pfam" id="PF07394">
    <property type="entry name" value="DUF1501"/>
    <property type="match status" value="1"/>
</dbReference>
<dbReference type="RefSeq" id="WP_162672357.1">
    <property type="nucleotide sequence ID" value="NZ_LR593886.1"/>
</dbReference>
<dbReference type="InterPro" id="IPR010869">
    <property type="entry name" value="DUF1501"/>
</dbReference>
<accession>A0A6P2DKS6</accession>
<evidence type="ECO:0000313" key="1">
    <source>
        <dbReference type="EMBL" id="VTS01101.1"/>
    </source>
</evidence>